<dbReference type="PANTHER" id="PTHR30023">
    <property type="entry name" value="D-ALANYL-D-ALANINE CARBOXYPEPTIDASE"/>
    <property type="match status" value="1"/>
</dbReference>
<dbReference type="SUPFAM" id="SSF56601">
    <property type="entry name" value="beta-lactamase/transpeptidase-like"/>
    <property type="match status" value="1"/>
</dbReference>
<evidence type="ECO:0008006" key="4">
    <source>
        <dbReference type="Google" id="ProtNLM"/>
    </source>
</evidence>
<dbReference type="Gene3D" id="3.40.710.10">
    <property type="entry name" value="DD-peptidase/beta-lactamase superfamily"/>
    <property type="match status" value="1"/>
</dbReference>
<dbReference type="InterPro" id="IPR012338">
    <property type="entry name" value="Beta-lactam/transpept-like"/>
</dbReference>
<dbReference type="Pfam" id="PF02113">
    <property type="entry name" value="Peptidase_S13"/>
    <property type="match status" value="1"/>
</dbReference>
<proteinExistence type="inferred from homology"/>
<keyword evidence="2" id="KW-0378">Hydrolase</keyword>
<dbReference type="GO" id="GO:0006508">
    <property type="term" value="P:proteolysis"/>
    <property type="evidence" value="ECO:0007669"/>
    <property type="project" value="InterPro"/>
</dbReference>
<dbReference type="GO" id="GO:0000270">
    <property type="term" value="P:peptidoglycan metabolic process"/>
    <property type="evidence" value="ECO:0007669"/>
    <property type="project" value="TreeGrafter"/>
</dbReference>
<feature type="non-terminal residue" evidence="3">
    <location>
        <position position="93"/>
    </location>
</feature>
<comment type="caution">
    <text evidence="3">The sequence shown here is derived from an EMBL/GenBank/DDBJ whole genome shotgun (WGS) entry which is preliminary data.</text>
</comment>
<accession>X1UKE9</accession>
<dbReference type="AlphaFoldDB" id="X1UKE9"/>
<dbReference type="PANTHER" id="PTHR30023:SF0">
    <property type="entry name" value="PENICILLIN-SENSITIVE CARBOXYPEPTIDASE A"/>
    <property type="match status" value="1"/>
</dbReference>
<reference evidence="3" key="1">
    <citation type="journal article" date="2014" name="Front. Microbiol.">
        <title>High frequency of phylogenetically diverse reductive dehalogenase-homologous genes in deep subseafloor sedimentary metagenomes.</title>
        <authorList>
            <person name="Kawai M."/>
            <person name="Futagami T."/>
            <person name="Toyoda A."/>
            <person name="Takaki Y."/>
            <person name="Nishi S."/>
            <person name="Hori S."/>
            <person name="Arai W."/>
            <person name="Tsubouchi T."/>
            <person name="Morono Y."/>
            <person name="Uchiyama I."/>
            <person name="Ito T."/>
            <person name="Fujiyama A."/>
            <person name="Inagaki F."/>
            <person name="Takami H."/>
        </authorList>
    </citation>
    <scope>NUCLEOTIDE SEQUENCE</scope>
    <source>
        <strain evidence="3">Expedition CK06-06</strain>
    </source>
</reference>
<sequence length="93" mass="10128">MKVRTKILLVAAVFSICLANFAKADLAKRVDGIIGRSLQQKVRFSIHIVKADSGSTVYNHNAGELMIPASNMKIITTAAALKYLGPDYEYKTG</sequence>
<gene>
    <name evidence="3" type="ORF">S12H4_51942</name>
</gene>
<evidence type="ECO:0000313" key="3">
    <source>
        <dbReference type="EMBL" id="GAJ04057.1"/>
    </source>
</evidence>
<dbReference type="EMBL" id="BARW01032889">
    <property type="protein sequence ID" value="GAJ04057.1"/>
    <property type="molecule type" value="Genomic_DNA"/>
</dbReference>
<evidence type="ECO:0000256" key="2">
    <source>
        <dbReference type="ARBA" id="ARBA00022801"/>
    </source>
</evidence>
<evidence type="ECO:0000256" key="1">
    <source>
        <dbReference type="ARBA" id="ARBA00006096"/>
    </source>
</evidence>
<protein>
    <recommendedName>
        <fullName evidence="4">D-alanyl-D-alanine carboxypeptidase/D-alanyl-D-alanine-endopeptidase</fullName>
    </recommendedName>
</protein>
<comment type="similarity">
    <text evidence="1">Belongs to the peptidase S13 family.</text>
</comment>
<name>X1UKE9_9ZZZZ</name>
<dbReference type="GO" id="GO:0004185">
    <property type="term" value="F:serine-type carboxypeptidase activity"/>
    <property type="evidence" value="ECO:0007669"/>
    <property type="project" value="InterPro"/>
</dbReference>
<organism evidence="3">
    <name type="scientific">marine sediment metagenome</name>
    <dbReference type="NCBI Taxonomy" id="412755"/>
    <lineage>
        <taxon>unclassified sequences</taxon>
        <taxon>metagenomes</taxon>
        <taxon>ecological metagenomes</taxon>
    </lineage>
</organism>
<dbReference type="InterPro" id="IPR000667">
    <property type="entry name" value="Peptidase_S13"/>
</dbReference>